<keyword evidence="4" id="KW-1185">Reference proteome</keyword>
<dbReference type="SUPFAM" id="SSF51161">
    <property type="entry name" value="Trimeric LpxA-like enzymes"/>
    <property type="match status" value="1"/>
</dbReference>
<dbReference type="Gene3D" id="2.160.10.10">
    <property type="entry name" value="Hexapeptide repeat proteins"/>
    <property type="match status" value="1"/>
</dbReference>
<organism evidence="3 4">
    <name type="scientific">Peribacillus saganii</name>
    <dbReference type="NCBI Taxonomy" id="2303992"/>
    <lineage>
        <taxon>Bacteria</taxon>
        <taxon>Bacillati</taxon>
        <taxon>Bacillota</taxon>
        <taxon>Bacilli</taxon>
        <taxon>Bacillales</taxon>
        <taxon>Bacillaceae</taxon>
        <taxon>Peribacillus</taxon>
    </lineage>
</organism>
<dbReference type="AlphaFoldDB" id="A0A372LP49"/>
<dbReference type="Proteomes" id="UP000264541">
    <property type="component" value="Unassembled WGS sequence"/>
</dbReference>
<accession>A0A372LP49</accession>
<reference evidence="3 4" key="1">
    <citation type="submission" date="2018-08" db="EMBL/GenBank/DDBJ databases">
        <title>Bacillus chawlae sp. nov., Bacillus glennii sp. nov., and Bacillus saganii sp. nov. Isolated from the Vehicle Assembly Building at Kennedy Space Center where the Viking Spacecraft were Assembled.</title>
        <authorList>
            <person name="Seuylemezian A."/>
            <person name="Vaishampayan P."/>
        </authorList>
    </citation>
    <scope>NUCLEOTIDE SEQUENCE [LARGE SCALE GENOMIC DNA]</scope>
    <source>
        <strain evidence="3 4">V47-23a</strain>
    </source>
</reference>
<dbReference type="EMBL" id="QVTE01000030">
    <property type="protein sequence ID" value="RFU68992.1"/>
    <property type="molecule type" value="Genomic_DNA"/>
</dbReference>
<evidence type="ECO:0000256" key="2">
    <source>
        <dbReference type="ARBA" id="ARBA00022737"/>
    </source>
</evidence>
<dbReference type="InterPro" id="IPR018357">
    <property type="entry name" value="Hexapep_transf_CS"/>
</dbReference>
<dbReference type="RefSeq" id="WP_117326782.1">
    <property type="nucleotide sequence ID" value="NZ_QVTE01000030.1"/>
</dbReference>
<dbReference type="PANTHER" id="PTHR43300">
    <property type="entry name" value="ACETYLTRANSFERASE"/>
    <property type="match status" value="1"/>
</dbReference>
<dbReference type="NCBIfam" id="TIGR03308">
    <property type="entry name" value="phn_thr-fam"/>
    <property type="match status" value="1"/>
</dbReference>
<gene>
    <name evidence="3" type="ORF">D0469_10950</name>
</gene>
<dbReference type="InterPro" id="IPR050179">
    <property type="entry name" value="Trans_hexapeptide_repeat"/>
</dbReference>
<dbReference type="GO" id="GO:0016740">
    <property type="term" value="F:transferase activity"/>
    <property type="evidence" value="ECO:0007669"/>
    <property type="project" value="UniProtKB-KW"/>
</dbReference>
<name>A0A372LP49_9BACI</name>
<dbReference type="InterPro" id="IPR017694">
    <property type="entry name" value="Phosphonate_tfrase_rpt"/>
</dbReference>
<dbReference type="PANTHER" id="PTHR43300:SF11">
    <property type="entry name" value="ACETYLTRANSFERASE RV3034C-RELATED"/>
    <property type="match status" value="1"/>
</dbReference>
<evidence type="ECO:0000313" key="3">
    <source>
        <dbReference type="EMBL" id="RFU68992.1"/>
    </source>
</evidence>
<comment type="caution">
    <text evidence="3">The sequence shown here is derived from an EMBL/GenBank/DDBJ whole genome shotgun (WGS) entry which is preliminary data.</text>
</comment>
<dbReference type="InterPro" id="IPR001451">
    <property type="entry name" value="Hexapep"/>
</dbReference>
<sequence length="219" mass="24926">MQHIHSPQKNETLSADPLIHVTSHIINSCAGEWTSIGQYNNIIESKIGDYTYTMDDVTVNYTEIGKYCSIASHVCINPVHHPMDRVTQHHMTYRRAAFDFAETDDETIFKWRRLNRVQIGHDVWIGHGAIIMKGVKIGTGAVIGAGSVVTKDVESYSIVAGVPSKPIKMRFPRDIVSKLLEISWWEWPRKVIEERFNELNDINSFIEKYGEINTAVLSK</sequence>
<dbReference type="InterPro" id="IPR011004">
    <property type="entry name" value="Trimer_LpxA-like_sf"/>
</dbReference>
<dbReference type="OrthoDB" id="9801697at2"/>
<keyword evidence="2" id="KW-0677">Repeat</keyword>
<protein>
    <submittedName>
        <fullName evidence="3">Acetyltransferase</fullName>
    </submittedName>
</protein>
<evidence type="ECO:0000256" key="1">
    <source>
        <dbReference type="ARBA" id="ARBA00022679"/>
    </source>
</evidence>
<dbReference type="CDD" id="cd03349">
    <property type="entry name" value="LbH_XAT"/>
    <property type="match status" value="1"/>
</dbReference>
<proteinExistence type="predicted"/>
<keyword evidence="1 3" id="KW-0808">Transferase</keyword>
<dbReference type="PROSITE" id="PS00101">
    <property type="entry name" value="HEXAPEP_TRANSFERASES"/>
    <property type="match status" value="1"/>
</dbReference>
<evidence type="ECO:0000313" key="4">
    <source>
        <dbReference type="Proteomes" id="UP000264541"/>
    </source>
</evidence>
<dbReference type="Pfam" id="PF00132">
    <property type="entry name" value="Hexapep"/>
    <property type="match status" value="1"/>
</dbReference>